<feature type="compositionally biased region" description="Polar residues" evidence="2">
    <location>
        <begin position="104"/>
        <end position="116"/>
    </location>
</feature>
<accession>A0A0Q0U174</accession>
<dbReference type="SUPFAM" id="SSF50891">
    <property type="entry name" value="Cyclophilin-like"/>
    <property type="match status" value="1"/>
</dbReference>
<keyword evidence="3" id="KW-0472">Membrane</keyword>
<dbReference type="CDD" id="cd00317">
    <property type="entry name" value="cyclophilin"/>
    <property type="match status" value="1"/>
</dbReference>
<dbReference type="PROSITE" id="PS50072">
    <property type="entry name" value="CSA_PPIASE_2"/>
    <property type="match status" value="1"/>
</dbReference>
<dbReference type="GO" id="GO:0003755">
    <property type="term" value="F:peptidyl-prolyl cis-trans isomerase activity"/>
    <property type="evidence" value="ECO:0007669"/>
    <property type="project" value="UniProtKB-EC"/>
</dbReference>
<dbReference type="InterPro" id="IPR029000">
    <property type="entry name" value="Cyclophilin-like_dom_sf"/>
</dbReference>
<evidence type="ECO:0000256" key="3">
    <source>
        <dbReference type="SAM" id="Phobius"/>
    </source>
</evidence>
<evidence type="ECO:0000313" key="6">
    <source>
        <dbReference type="Proteomes" id="UP000050517"/>
    </source>
</evidence>
<dbReference type="PANTHER" id="PTHR45625">
    <property type="entry name" value="PEPTIDYL-PROLYL CIS-TRANS ISOMERASE-RELATED"/>
    <property type="match status" value="1"/>
</dbReference>
<name>A0A0Q0U174_9CORY</name>
<dbReference type="Gene3D" id="2.40.100.10">
    <property type="entry name" value="Cyclophilin-like"/>
    <property type="match status" value="1"/>
</dbReference>
<evidence type="ECO:0000256" key="2">
    <source>
        <dbReference type="SAM" id="MobiDB-lite"/>
    </source>
</evidence>
<dbReference type="RefSeq" id="WP_055121794.1">
    <property type="nucleotide sequence ID" value="NZ_LKST01000001.1"/>
</dbReference>
<organism evidence="5 6">
    <name type="scientific">Corynebacterium oculi</name>
    <dbReference type="NCBI Taxonomy" id="1544416"/>
    <lineage>
        <taxon>Bacteria</taxon>
        <taxon>Bacillati</taxon>
        <taxon>Actinomycetota</taxon>
        <taxon>Actinomycetes</taxon>
        <taxon>Mycobacteriales</taxon>
        <taxon>Corynebacteriaceae</taxon>
        <taxon>Corynebacterium</taxon>
    </lineage>
</organism>
<sequence>MNNEQRGQEALQQLDRALRGRDRAEKTKPLMVVLMAAVAILVLVGGIVYAATRDGGDTSAEGSTDTSVDELPTPEILAMSRETPLDKTVTCEYPDSGEAAKQVSKPQTKDVPTTGTATVTLNTSQGEIGLELDRSVSPCTVNAITHLAKEKYYDDTVCHRMTNDGIYVLQCGDPSGTGAGGPGFSFADEYPTDSPEGEEARVTYPRGSLAMANSGPDTNGSQFFLNYQDSPLPPAYTYFGQISDKGLETLDKIAEKGITAGATPNDGTPAEEVRITSATVS</sequence>
<feature type="domain" description="PPIase cyclophilin-type" evidence="4">
    <location>
        <begin position="126"/>
        <end position="280"/>
    </location>
</feature>
<comment type="caution">
    <text evidence="5">The sequence shown here is derived from an EMBL/GenBank/DDBJ whole genome shotgun (WGS) entry which is preliminary data.</text>
</comment>
<gene>
    <name evidence="5" type="primary">cypB</name>
    <name evidence="5" type="ORF">Cocul_00616</name>
</gene>
<dbReference type="STRING" id="1544416.Cocul_00616"/>
<keyword evidence="3" id="KW-1133">Transmembrane helix</keyword>
<feature type="transmembrane region" description="Helical" evidence="3">
    <location>
        <begin position="29"/>
        <end position="51"/>
    </location>
</feature>
<reference evidence="5 6" key="1">
    <citation type="submission" date="2015-10" db="EMBL/GenBank/DDBJ databases">
        <title>Corynebacteirum lowii and Corynebacterium oculi species nova, derived from human clinical disease and and emended description of Corynebacterium mastiditis.</title>
        <authorList>
            <person name="Bernard K."/>
            <person name="Pacheco A.L."/>
            <person name="Mcdougall C."/>
            <person name="Burtx T."/>
            <person name="Weibe D."/>
            <person name="Tyler S."/>
            <person name="Olson A.B."/>
            <person name="Cnockaert M."/>
            <person name="Eguchi H."/>
            <person name="Kuwahara T."/>
            <person name="Nakayama-Imaohji H."/>
            <person name="Boudewijins M."/>
            <person name="Van Hoecke F."/>
            <person name="Bernier A.-M."/>
            <person name="Vandamme P."/>
        </authorList>
    </citation>
    <scope>NUCLEOTIDE SEQUENCE [LARGE SCALE GENOMIC DNA]</scope>
    <source>
        <strain evidence="5 6">NML 130210</strain>
    </source>
</reference>
<dbReference type="Proteomes" id="UP000050517">
    <property type="component" value="Unassembled WGS sequence"/>
</dbReference>
<dbReference type="InterPro" id="IPR044666">
    <property type="entry name" value="Cyclophilin_A-like"/>
</dbReference>
<dbReference type="AlphaFoldDB" id="A0A0Q0U174"/>
<comment type="function">
    <text evidence="1">PPIases accelerate the folding of proteins. It catalyzes the cis-trans isomerization of proline imidic peptide bonds in oligopeptides.</text>
</comment>
<evidence type="ECO:0000259" key="4">
    <source>
        <dbReference type="PROSITE" id="PS50072"/>
    </source>
</evidence>
<proteinExistence type="predicted"/>
<dbReference type="Pfam" id="PF00160">
    <property type="entry name" value="Pro_isomerase"/>
    <property type="match status" value="1"/>
</dbReference>
<feature type="region of interest" description="Disordered" evidence="2">
    <location>
        <begin position="97"/>
        <end position="116"/>
    </location>
</feature>
<keyword evidence="6" id="KW-1185">Reference proteome</keyword>
<protein>
    <submittedName>
        <fullName evidence="5">Peptidyl-prolyl cis-trans isomerase B</fullName>
        <ecNumber evidence="5">5.2.1.8</ecNumber>
    </submittedName>
</protein>
<dbReference type="PATRIC" id="fig|1544416.3.peg.615"/>
<dbReference type="EMBL" id="LKST01000001">
    <property type="protein sequence ID" value="KQB85470.1"/>
    <property type="molecule type" value="Genomic_DNA"/>
</dbReference>
<evidence type="ECO:0000256" key="1">
    <source>
        <dbReference type="ARBA" id="ARBA00002388"/>
    </source>
</evidence>
<keyword evidence="5" id="KW-0413">Isomerase</keyword>
<keyword evidence="3" id="KW-0812">Transmembrane</keyword>
<dbReference type="OrthoDB" id="5507614at2"/>
<dbReference type="PANTHER" id="PTHR45625:SF3">
    <property type="entry name" value="PEPTIDYL-PROLYL CIS-TRANS ISOMERASE B-RELATED"/>
    <property type="match status" value="1"/>
</dbReference>
<evidence type="ECO:0000313" key="5">
    <source>
        <dbReference type="EMBL" id="KQB85470.1"/>
    </source>
</evidence>
<feature type="region of interest" description="Disordered" evidence="2">
    <location>
        <begin position="258"/>
        <end position="281"/>
    </location>
</feature>
<dbReference type="EC" id="5.2.1.8" evidence="5"/>
<dbReference type="InterPro" id="IPR002130">
    <property type="entry name" value="Cyclophilin-type_PPIase_dom"/>
</dbReference>